<dbReference type="Proteomes" id="UP001155587">
    <property type="component" value="Unassembled WGS sequence"/>
</dbReference>
<dbReference type="EMBL" id="JAKRRY010000045">
    <property type="protein sequence ID" value="MCW8348731.1"/>
    <property type="molecule type" value="Genomic_DNA"/>
</dbReference>
<sequence length="248" mass="27674">MKLAFRSTLLLCVPLVVIGCATPSYEGQGEYFELTRRNVIERDLSPFKETQIRQTEGATLAVTPKAPQKATAPTGKRYIVRNGETYRDGLRRWLKSEGYDNIAWNLSSKAELALAQTAPHVFNRQGTLKTAITLLSGELDTPIRLTVNHKAKVAGIYDFEDLPLITHVKGGSLKQVLRDVVLHYGYRWVEGDDSARSYLAKRDYQFGADYYLLTTENDIDGALTAILDAYPVKAQILASTGQVFIVED</sequence>
<dbReference type="RefSeq" id="WP_265677340.1">
    <property type="nucleotide sequence ID" value="NZ_JAKRRY010000045.1"/>
</dbReference>
<feature type="chain" id="PRO_5040896628" description="Toxin co-regulated pilus biosynthesis protein Q C-terminal domain-containing protein" evidence="1">
    <location>
        <begin position="27"/>
        <end position="248"/>
    </location>
</feature>
<evidence type="ECO:0008006" key="4">
    <source>
        <dbReference type="Google" id="ProtNLM"/>
    </source>
</evidence>
<protein>
    <recommendedName>
        <fullName evidence="4">Toxin co-regulated pilus biosynthesis protein Q C-terminal domain-containing protein</fullName>
    </recommendedName>
</protein>
<dbReference type="PROSITE" id="PS51257">
    <property type="entry name" value="PROKAR_LIPOPROTEIN"/>
    <property type="match status" value="1"/>
</dbReference>
<evidence type="ECO:0000256" key="1">
    <source>
        <dbReference type="SAM" id="SignalP"/>
    </source>
</evidence>
<evidence type="ECO:0000313" key="2">
    <source>
        <dbReference type="EMBL" id="MCW8348731.1"/>
    </source>
</evidence>
<organism evidence="2 3">
    <name type="scientific">Vibrio qingdaonensis</name>
    <dbReference type="NCBI Taxonomy" id="2829491"/>
    <lineage>
        <taxon>Bacteria</taxon>
        <taxon>Pseudomonadati</taxon>
        <taxon>Pseudomonadota</taxon>
        <taxon>Gammaproteobacteria</taxon>
        <taxon>Vibrionales</taxon>
        <taxon>Vibrionaceae</taxon>
        <taxon>Vibrio</taxon>
    </lineage>
</organism>
<dbReference type="AlphaFoldDB" id="A0A9X3CS09"/>
<evidence type="ECO:0000313" key="3">
    <source>
        <dbReference type="Proteomes" id="UP001155587"/>
    </source>
</evidence>
<name>A0A9X3CS09_9VIBR</name>
<accession>A0A9X3CS09</accession>
<feature type="signal peptide" evidence="1">
    <location>
        <begin position="1"/>
        <end position="26"/>
    </location>
</feature>
<comment type="caution">
    <text evidence="2">The sequence shown here is derived from an EMBL/GenBank/DDBJ whole genome shotgun (WGS) entry which is preliminary data.</text>
</comment>
<reference evidence="2" key="1">
    <citation type="submission" date="2022-02" db="EMBL/GenBank/DDBJ databases">
        <title>Vibrio sp. nov, a new bacterium isolated from seawater.</title>
        <authorList>
            <person name="Yuan Y."/>
        </authorList>
    </citation>
    <scope>NUCLEOTIDE SEQUENCE</scope>
    <source>
        <strain evidence="2">ZSDZ65</strain>
    </source>
</reference>
<gene>
    <name evidence="2" type="ORF">MD535_22335</name>
</gene>
<keyword evidence="1" id="KW-0732">Signal</keyword>
<keyword evidence="3" id="KW-1185">Reference proteome</keyword>
<proteinExistence type="predicted"/>